<organism evidence="2 3">
    <name type="scientific">Bacillus carboniphilus</name>
    <dbReference type="NCBI Taxonomy" id="86663"/>
    <lineage>
        <taxon>Bacteria</taxon>
        <taxon>Bacillati</taxon>
        <taxon>Bacillota</taxon>
        <taxon>Bacilli</taxon>
        <taxon>Bacillales</taxon>
        <taxon>Bacillaceae</taxon>
        <taxon>Bacillus</taxon>
    </lineage>
</organism>
<keyword evidence="3" id="KW-1185">Reference proteome</keyword>
<dbReference type="PROSITE" id="PS51482">
    <property type="entry name" value="DEGV"/>
    <property type="match status" value="1"/>
</dbReference>
<dbReference type="Gene3D" id="3.40.50.10170">
    <property type="match status" value="1"/>
</dbReference>
<gene>
    <name evidence="2" type="ORF">GCM10008967_43230</name>
</gene>
<evidence type="ECO:0000313" key="2">
    <source>
        <dbReference type="EMBL" id="GAA0348263.1"/>
    </source>
</evidence>
<dbReference type="InterPro" id="IPR003797">
    <property type="entry name" value="DegV"/>
</dbReference>
<dbReference type="InterPro" id="IPR050270">
    <property type="entry name" value="DegV_domain_contain"/>
</dbReference>
<name>A0ABN0WX12_9BACI</name>
<dbReference type="RefSeq" id="WP_343804163.1">
    <property type="nucleotide sequence ID" value="NZ_BAAADJ010000064.1"/>
</dbReference>
<dbReference type="NCBIfam" id="TIGR00762">
    <property type="entry name" value="DegV"/>
    <property type="match status" value="1"/>
</dbReference>
<protein>
    <submittedName>
        <fullName evidence="2">DegV family protein</fullName>
    </submittedName>
</protein>
<dbReference type="PANTHER" id="PTHR33434:SF2">
    <property type="entry name" value="FATTY ACID-BINDING PROTEIN TM_1468"/>
    <property type="match status" value="1"/>
</dbReference>
<dbReference type="EMBL" id="BAAADJ010000064">
    <property type="protein sequence ID" value="GAA0348263.1"/>
    <property type="molecule type" value="Genomic_DNA"/>
</dbReference>
<dbReference type="Pfam" id="PF02645">
    <property type="entry name" value="DegV"/>
    <property type="match status" value="1"/>
</dbReference>
<dbReference type="PANTHER" id="PTHR33434">
    <property type="entry name" value="DEGV DOMAIN-CONTAINING PROTEIN DR_1986-RELATED"/>
    <property type="match status" value="1"/>
</dbReference>
<sequence>MKKIAWVTDSTMYLDHQLKEDPDLYVLPMTIFMDEKEYQDGVDLTPEEFYARLETTTTIPKTSQPSVGVFHALYEKLAENYDAIISIHISGKLSGTVSSSEQAAQMTDIPVYTIDSEILTYPLTALLKYGKKLLSQGMEIEEVVDNINKMKKSSETFVIVGSLEQLHRSGRLKGLSFYLGSMLDVKPIIRIKEGALEIKEKVRGVKKAKQALTKYFQKSYENHPISEAYIVYGLDDSEATMWAKTLKELYPETSFSAYPLGAVIGVHAGKNTLGICWFNDTEGVL</sequence>
<dbReference type="InterPro" id="IPR043168">
    <property type="entry name" value="DegV_C"/>
</dbReference>
<proteinExistence type="predicted"/>
<accession>A0ABN0WX12</accession>
<reference evidence="2 3" key="1">
    <citation type="journal article" date="2019" name="Int. J. Syst. Evol. Microbiol.">
        <title>The Global Catalogue of Microorganisms (GCM) 10K type strain sequencing project: providing services to taxonomists for standard genome sequencing and annotation.</title>
        <authorList>
            <consortium name="The Broad Institute Genomics Platform"/>
            <consortium name="The Broad Institute Genome Sequencing Center for Infectious Disease"/>
            <person name="Wu L."/>
            <person name="Ma J."/>
        </authorList>
    </citation>
    <scope>NUCLEOTIDE SEQUENCE [LARGE SCALE GENOMIC DNA]</scope>
    <source>
        <strain evidence="2 3">JCM 9731</strain>
    </source>
</reference>
<dbReference type="Gene3D" id="3.30.1180.10">
    <property type="match status" value="1"/>
</dbReference>
<evidence type="ECO:0000256" key="1">
    <source>
        <dbReference type="ARBA" id="ARBA00023121"/>
    </source>
</evidence>
<keyword evidence="1" id="KW-0446">Lipid-binding</keyword>
<comment type="caution">
    <text evidence="2">The sequence shown here is derived from an EMBL/GenBank/DDBJ whole genome shotgun (WGS) entry which is preliminary data.</text>
</comment>
<dbReference type="SUPFAM" id="SSF82549">
    <property type="entry name" value="DAK1/DegV-like"/>
    <property type="match status" value="1"/>
</dbReference>
<evidence type="ECO:0000313" key="3">
    <source>
        <dbReference type="Proteomes" id="UP001500782"/>
    </source>
</evidence>
<dbReference type="Proteomes" id="UP001500782">
    <property type="component" value="Unassembled WGS sequence"/>
</dbReference>